<dbReference type="RefSeq" id="WP_187333811.1">
    <property type="nucleotide sequence ID" value="NZ_CP060490.1"/>
</dbReference>
<organism evidence="1 2">
    <name type="scientific">Oscillibacter hominis</name>
    <dbReference type="NCBI Taxonomy" id="2763056"/>
    <lineage>
        <taxon>Bacteria</taxon>
        <taxon>Bacillati</taxon>
        <taxon>Bacillota</taxon>
        <taxon>Clostridia</taxon>
        <taxon>Eubacteriales</taxon>
        <taxon>Oscillospiraceae</taxon>
        <taxon>Oscillibacter</taxon>
    </lineage>
</organism>
<accession>A0A7G9B727</accession>
<dbReference type="EMBL" id="CP060490">
    <property type="protein sequence ID" value="QNL45358.1"/>
    <property type="molecule type" value="Genomic_DNA"/>
</dbReference>
<dbReference type="PROSITE" id="PS51257">
    <property type="entry name" value="PROKAR_LIPOPROTEIN"/>
    <property type="match status" value="1"/>
</dbReference>
<dbReference type="KEGG" id="ohi:H8790_04905"/>
<evidence type="ECO:0000313" key="2">
    <source>
        <dbReference type="Proteomes" id="UP000515960"/>
    </source>
</evidence>
<sequence>MGERRIDTADIKAIQLEGTGSPNAATMACLRQILCLVQETLKRHGRPAVWPVGKGRGAMDEPDLLQLAFCLDYIAQCKEGIDAVSARSASDRLGEQEAGRMRKALGEAERMTVRLLVSLFQEEILDEQRGK</sequence>
<keyword evidence="2" id="KW-1185">Reference proteome</keyword>
<gene>
    <name evidence="1" type="ORF">H8790_04905</name>
</gene>
<reference evidence="1 2" key="1">
    <citation type="submission" date="2020-08" db="EMBL/GenBank/DDBJ databases">
        <authorList>
            <person name="Liu C."/>
            <person name="Sun Q."/>
        </authorList>
    </citation>
    <scope>NUCLEOTIDE SEQUENCE [LARGE SCALE GENOMIC DNA]</scope>
    <source>
        <strain evidence="1 2">NSJ-62</strain>
    </source>
</reference>
<evidence type="ECO:0000313" key="1">
    <source>
        <dbReference type="EMBL" id="QNL45358.1"/>
    </source>
</evidence>
<dbReference type="AlphaFoldDB" id="A0A7G9B727"/>
<proteinExistence type="predicted"/>
<protein>
    <submittedName>
        <fullName evidence="1">Uncharacterized protein</fullName>
    </submittedName>
</protein>
<name>A0A7G9B727_9FIRM</name>
<dbReference type="Proteomes" id="UP000515960">
    <property type="component" value="Chromosome"/>
</dbReference>